<dbReference type="Proteomes" id="UP000007060">
    <property type="component" value="Unassembled WGS sequence"/>
</dbReference>
<sequence>MTAKTKQSWNKGIWENGKQGSHQQTFLPKIWVNIYSTPTS</sequence>
<dbReference type="AlphaFoldDB" id="A6ZRY3"/>
<proteinExistence type="predicted"/>
<feature type="region of interest" description="Disordered" evidence="1">
    <location>
        <begin position="1"/>
        <end position="20"/>
    </location>
</feature>
<evidence type="ECO:0000313" key="3">
    <source>
        <dbReference type="Proteomes" id="UP000007060"/>
    </source>
</evidence>
<comment type="caution">
    <text evidence="2">The sequence shown here is derived from an EMBL/GenBank/DDBJ whole genome shotgun (WGS) entry which is preliminary data.</text>
</comment>
<reference evidence="2 3" key="1">
    <citation type="journal article" date="2007" name="Proc. Natl. Acad. Sci. U.S.A.">
        <title>Genome sequencing and comparative analysis of Saccharomyces cerevisiae strain YJM789.</title>
        <authorList>
            <person name="Wei W."/>
            <person name="McCusker J.H."/>
            <person name="Hyman R.W."/>
            <person name="Jones T."/>
            <person name="Ning Y."/>
            <person name="Cao Z."/>
            <person name="Gu Z."/>
            <person name="Bruno D."/>
            <person name="Miranda M."/>
            <person name="Nguyen M."/>
            <person name="Wilhelmy J."/>
            <person name="Komp C."/>
            <person name="Tamse R."/>
            <person name="Wang X."/>
            <person name="Jia P."/>
            <person name="Luedi P."/>
            <person name="Oefner P.J."/>
            <person name="David L."/>
            <person name="Dietrich F.S."/>
            <person name="Li Y."/>
            <person name="Davis R.W."/>
            <person name="Steinmetz L.M."/>
        </authorList>
    </citation>
    <scope>NUCLEOTIDE SEQUENCE [LARGE SCALE GENOMIC DNA]</scope>
    <source>
        <strain evidence="2 3">YJM789</strain>
    </source>
</reference>
<organism evidence="2 3">
    <name type="scientific">Saccharomyces cerevisiae (strain YJM789)</name>
    <name type="common">Baker's yeast</name>
    <dbReference type="NCBI Taxonomy" id="307796"/>
    <lineage>
        <taxon>Eukaryota</taxon>
        <taxon>Fungi</taxon>
        <taxon>Dikarya</taxon>
        <taxon>Ascomycota</taxon>
        <taxon>Saccharomycotina</taxon>
        <taxon>Saccharomycetes</taxon>
        <taxon>Saccharomycetales</taxon>
        <taxon>Saccharomycetaceae</taxon>
        <taxon>Saccharomyces</taxon>
    </lineage>
</organism>
<dbReference type="EMBL" id="AAFW02000067">
    <property type="protein sequence ID" value="EDN62715.1"/>
    <property type="molecule type" value="Genomic_DNA"/>
</dbReference>
<feature type="compositionally biased region" description="Polar residues" evidence="1">
    <location>
        <begin position="1"/>
        <end position="10"/>
    </location>
</feature>
<dbReference type="HOGENOM" id="CLU_3299646_0_0_1"/>
<accession>A6ZRY3</accession>
<protein>
    <submittedName>
        <fullName evidence="2">Conserved protein</fullName>
    </submittedName>
</protein>
<evidence type="ECO:0000256" key="1">
    <source>
        <dbReference type="SAM" id="MobiDB-lite"/>
    </source>
</evidence>
<gene>
    <name evidence="2" type="ORF">SCY_4694</name>
</gene>
<name>A6ZRY3_YEAS7</name>
<evidence type="ECO:0000313" key="2">
    <source>
        <dbReference type="EMBL" id="EDN62715.1"/>
    </source>
</evidence>